<accession>A0A438ICQ9</accession>
<proteinExistence type="predicted"/>
<dbReference type="AlphaFoldDB" id="A0A438ICQ9"/>
<protein>
    <submittedName>
        <fullName evidence="1">Uncharacterized protein</fullName>
    </submittedName>
</protein>
<evidence type="ECO:0000313" key="2">
    <source>
        <dbReference type="Proteomes" id="UP000288805"/>
    </source>
</evidence>
<gene>
    <name evidence="1" type="ORF">CK203_035696</name>
</gene>
<name>A0A438ICQ9_VITVI</name>
<reference evidence="1 2" key="1">
    <citation type="journal article" date="2018" name="PLoS Genet.">
        <title>Population sequencing reveals clonal diversity and ancestral inbreeding in the grapevine cultivar Chardonnay.</title>
        <authorList>
            <person name="Roach M.J."/>
            <person name="Johnson D.L."/>
            <person name="Bohlmann J."/>
            <person name="van Vuuren H.J."/>
            <person name="Jones S.J."/>
            <person name="Pretorius I.S."/>
            <person name="Schmidt S.A."/>
            <person name="Borneman A.R."/>
        </authorList>
    </citation>
    <scope>NUCLEOTIDE SEQUENCE [LARGE SCALE GENOMIC DNA]</scope>
    <source>
        <strain evidence="2">cv. Chardonnay</strain>
        <tissue evidence="1">Leaf</tissue>
    </source>
</reference>
<sequence>MVLFNLPKRRGLLKGWPVLAEKLCLLGVVTKEESKKGVSTANGHQISMVALENALCGGSQEGVGQGGGLKLSILEVALFLFDFEDRSRGRGGVGKKPKEIKEKFWIWRGGILRRKHSFRGSLAVAQDPGEYGWGVECWRDDERTSRAIVGVSLEKPVEQLAWGCMPLPEGRGNKASKGIVPSPATSFAQVLQLRGGVRGLLKEIT</sequence>
<organism evidence="1 2">
    <name type="scientific">Vitis vinifera</name>
    <name type="common">Grape</name>
    <dbReference type="NCBI Taxonomy" id="29760"/>
    <lineage>
        <taxon>Eukaryota</taxon>
        <taxon>Viridiplantae</taxon>
        <taxon>Streptophyta</taxon>
        <taxon>Embryophyta</taxon>
        <taxon>Tracheophyta</taxon>
        <taxon>Spermatophyta</taxon>
        <taxon>Magnoliopsida</taxon>
        <taxon>eudicotyledons</taxon>
        <taxon>Gunneridae</taxon>
        <taxon>Pentapetalae</taxon>
        <taxon>rosids</taxon>
        <taxon>Vitales</taxon>
        <taxon>Vitaceae</taxon>
        <taxon>Viteae</taxon>
        <taxon>Vitis</taxon>
    </lineage>
</organism>
<dbReference type="EMBL" id="QGNW01000121">
    <property type="protein sequence ID" value="RVW94513.1"/>
    <property type="molecule type" value="Genomic_DNA"/>
</dbReference>
<evidence type="ECO:0000313" key="1">
    <source>
        <dbReference type="EMBL" id="RVW94513.1"/>
    </source>
</evidence>
<dbReference type="Proteomes" id="UP000288805">
    <property type="component" value="Unassembled WGS sequence"/>
</dbReference>
<comment type="caution">
    <text evidence="1">The sequence shown here is derived from an EMBL/GenBank/DDBJ whole genome shotgun (WGS) entry which is preliminary data.</text>
</comment>